<dbReference type="Proteomes" id="UP001604335">
    <property type="component" value="Unassembled WGS sequence"/>
</dbReference>
<gene>
    <name evidence="1" type="ORF">VPK24_12070</name>
</gene>
<proteinExistence type="predicted"/>
<dbReference type="EMBL" id="JAZAQF010000070">
    <property type="protein sequence ID" value="MFG3818377.1"/>
    <property type="molecule type" value="Genomic_DNA"/>
</dbReference>
<dbReference type="RefSeq" id="WP_393013711.1">
    <property type="nucleotide sequence ID" value="NZ_JAZAQF010000070.1"/>
</dbReference>
<evidence type="ECO:0000313" key="1">
    <source>
        <dbReference type="EMBL" id="MFG3818377.1"/>
    </source>
</evidence>
<reference evidence="2" key="1">
    <citation type="journal article" date="2024" name="Algal Res.">
        <title>Biochemical, toxicological and genomic investigation of a high-biomass producing Limnothrix strain isolated from Italian shallow drinking water reservoir.</title>
        <authorList>
            <person name="Simonazzi M."/>
            <person name="Shishido T.K."/>
            <person name="Delbaje E."/>
            <person name="Wahlsten M."/>
            <person name="Fewer D.P."/>
            <person name="Sivonen K."/>
            <person name="Pezzolesi L."/>
            <person name="Pistocchi R."/>
        </authorList>
    </citation>
    <scope>NUCLEOTIDE SEQUENCE [LARGE SCALE GENOMIC DNA]</scope>
    <source>
        <strain evidence="2">LRLZ20PSL1</strain>
    </source>
</reference>
<protein>
    <submittedName>
        <fullName evidence="1">Uncharacterized protein</fullName>
    </submittedName>
</protein>
<keyword evidence="2" id="KW-1185">Reference proteome</keyword>
<comment type="caution">
    <text evidence="1">The sequence shown here is derived from an EMBL/GenBank/DDBJ whole genome shotgun (WGS) entry which is preliminary data.</text>
</comment>
<evidence type="ECO:0000313" key="2">
    <source>
        <dbReference type="Proteomes" id="UP001604335"/>
    </source>
</evidence>
<accession>A0ABW7CB57</accession>
<organism evidence="1 2">
    <name type="scientific">Limnothrix redekei LRLZ20PSL1</name>
    <dbReference type="NCBI Taxonomy" id="3112953"/>
    <lineage>
        <taxon>Bacteria</taxon>
        <taxon>Bacillati</taxon>
        <taxon>Cyanobacteriota</taxon>
        <taxon>Cyanophyceae</taxon>
        <taxon>Pseudanabaenales</taxon>
        <taxon>Pseudanabaenaceae</taxon>
        <taxon>Limnothrix</taxon>
    </lineage>
</organism>
<sequence>MNPGDLRSAALRLSVGDRLRLIWDLVRSLLGWDGAIEPAAPAEPTLEQAIARIEQLIDQALAAHPDWDPGLKRPVLNRAASSLSQSPDRWRAILATPEETLLKRVSLWLVMETFSQIAAEESDTEKAELVAIIEGK</sequence>
<name>A0ABW7CB57_9CYAN</name>